<dbReference type="Proteomes" id="UP000838763">
    <property type="component" value="Unassembled WGS sequence"/>
</dbReference>
<evidence type="ECO:0000313" key="2">
    <source>
        <dbReference type="EMBL" id="CAI4218340.1"/>
    </source>
</evidence>
<name>A0A9P1H9C0_9PEZI</name>
<dbReference type="EMBL" id="CALLCH030000017">
    <property type="protein sequence ID" value="CAI4218340.1"/>
    <property type="molecule type" value="Genomic_DNA"/>
</dbReference>
<gene>
    <name evidence="2" type="ORF">PPNO1_LOCUS7930</name>
</gene>
<accession>A0A9P1H9C0</accession>
<evidence type="ECO:0000256" key="1">
    <source>
        <dbReference type="SAM" id="MobiDB-lite"/>
    </source>
</evidence>
<reference evidence="2" key="1">
    <citation type="submission" date="2022-11" db="EMBL/GenBank/DDBJ databases">
        <authorList>
            <person name="Scott C."/>
            <person name="Bruce N."/>
        </authorList>
    </citation>
    <scope>NUCLEOTIDE SEQUENCE</scope>
</reference>
<evidence type="ECO:0000313" key="3">
    <source>
        <dbReference type="Proteomes" id="UP000838763"/>
    </source>
</evidence>
<dbReference type="AlphaFoldDB" id="A0A9P1H9C0"/>
<feature type="region of interest" description="Disordered" evidence="1">
    <location>
        <begin position="86"/>
        <end position="105"/>
    </location>
</feature>
<protein>
    <submittedName>
        <fullName evidence="2">Uncharacterized protein</fullName>
    </submittedName>
</protein>
<comment type="caution">
    <text evidence="2">The sequence shown here is derived from an EMBL/GenBank/DDBJ whole genome shotgun (WGS) entry which is preliminary data.</text>
</comment>
<organism evidence="2 3">
    <name type="scientific">Parascedosporium putredinis</name>
    <dbReference type="NCBI Taxonomy" id="1442378"/>
    <lineage>
        <taxon>Eukaryota</taxon>
        <taxon>Fungi</taxon>
        <taxon>Dikarya</taxon>
        <taxon>Ascomycota</taxon>
        <taxon>Pezizomycotina</taxon>
        <taxon>Sordariomycetes</taxon>
        <taxon>Hypocreomycetidae</taxon>
        <taxon>Microascales</taxon>
        <taxon>Microascaceae</taxon>
        <taxon>Parascedosporium</taxon>
    </lineage>
</organism>
<sequence>MSKAVSTLYEMPGSSGSGAGASFDAAVQQVPPVAVEAVVGDQSARVLDEGLKGLEVVVRRGEEERRPAVPPRALVVGRAELEKGLDVGRRANGGGPVQRRPPPLVAGVDLGKSVGEAEAQEIERLLGPPVGYPEVREHRVPVAINVLDVGSLREEGPRDIEVPMEERRLKCCPSGR</sequence>
<proteinExistence type="predicted"/>
<keyword evidence="3" id="KW-1185">Reference proteome</keyword>